<protein>
    <submittedName>
        <fullName evidence="2">ABC transporter permease</fullName>
    </submittedName>
</protein>
<dbReference type="PANTHER" id="PTHR37305">
    <property type="entry name" value="INTEGRAL MEMBRANE PROTEIN-RELATED"/>
    <property type="match status" value="1"/>
</dbReference>
<accession>A0A7S7L5I7</accession>
<evidence type="ECO:0000313" key="2">
    <source>
        <dbReference type="EMBL" id="QOY34829.1"/>
    </source>
</evidence>
<reference evidence="2 3" key="2">
    <citation type="journal article" date="2019" name="Int. J. Syst. Evol. Microbiol.">
        <title>Anaerobacillus isosaccharinicus sp. nov., an alkaliphilic bacterium which degrades isosaccharinic acid.</title>
        <authorList>
            <person name="Bassil N.M."/>
            <person name="Lloyd J.R."/>
        </authorList>
    </citation>
    <scope>NUCLEOTIDE SEQUENCE [LARGE SCALE GENOMIC DNA]</scope>
    <source>
        <strain evidence="2 3">NB2006</strain>
    </source>
</reference>
<feature type="transmembrane region" description="Helical" evidence="1">
    <location>
        <begin position="202"/>
        <end position="225"/>
    </location>
</feature>
<organism evidence="2 3">
    <name type="scientific">Anaerobacillus isosaccharinicus</name>
    <dbReference type="NCBI Taxonomy" id="1532552"/>
    <lineage>
        <taxon>Bacteria</taxon>
        <taxon>Bacillati</taxon>
        <taxon>Bacillota</taxon>
        <taxon>Bacilli</taxon>
        <taxon>Bacillales</taxon>
        <taxon>Bacillaceae</taxon>
        <taxon>Anaerobacillus</taxon>
    </lineage>
</organism>
<dbReference type="EMBL" id="CP063356">
    <property type="protein sequence ID" value="QOY34829.1"/>
    <property type="molecule type" value="Genomic_DNA"/>
</dbReference>
<keyword evidence="3" id="KW-1185">Reference proteome</keyword>
<dbReference type="Pfam" id="PF12679">
    <property type="entry name" value="ABC2_membrane_2"/>
    <property type="match status" value="1"/>
</dbReference>
<dbReference type="RefSeq" id="WP_182080924.1">
    <property type="nucleotide sequence ID" value="NZ_CP063356.2"/>
</dbReference>
<evidence type="ECO:0000256" key="1">
    <source>
        <dbReference type="SAM" id="Phobius"/>
    </source>
</evidence>
<dbReference type="GO" id="GO:0140359">
    <property type="term" value="F:ABC-type transporter activity"/>
    <property type="evidence" value="ECO:0007669"/>
    <property type="project" value="InterPro"/>
</dbReference>
<feature type="transmembrane region" description="Helical" evidence="1">
    <location>
        <begin position="237"/>
        <end position="256"/>
    </location>
</feature>
<name>A0A7S7L5I7_9BACI</name>
<feature type="transmembrane region" description="Helical" evidence="1">
    <location>
        <begin position="286"/>
        <end position="308"/>
    </location>
</feature>
<gene>
    <name evidence="2" type="ORF">AWH56_019205</name>
</gene>
<feature type="transmembrane region" description="Helical" evidence="1">
    <location>
        <begin position="21"/>
        <end position="43"/>
    </location>
</feature>
<proteinExistence type="predicted"/>
<reference evidence="2 3" key="1">
    <citation type="journal article" date="2017" name="Genome Announc.">
        <title>Draft Genome Sequences of Four Alkaliphilic Bacteria Belonging to the Anaerobacillus Genus.</title>
        <authorList>
            <person name="Bassil N.M."/>
            <person name="Lloyd J.R."/>
        </authorList>
    </citation>
    <scope>NUCLEOTIDE SEQUENCE [LARGE SCALE GENOMIC DNA]</scope>
    <source>
        <strain evidence="2 3">NB2006</strain>
    </source>
</reference>
<keyword evidence="1" id="KW-1133">Transmembrane helix</keyword>
<dbReference type="KEGG" id="aia:AWH56_019205"/>
<dbReference type="Proteomes" id="UP000180175">
    <property type="component" value="Chromosome"/>
</dbReference>
<sequence>MSNLMRLIQNENMKIYRRPGTWVMYGILIAILLIIGLFTKFILEDPVSNWREDLTLKNAQYQMLIDEREMLAVAVERYQREITLNEYRLEQNIPPIETKSFWGFMTSTVNSISIVTMFTIIIAAGIVAGEFTWGTIKLLLIRPASRAKILLSKYIATFVFAILMLLGLFIFSFGIGSLLFGGGTLTQPHLFFDAGQVVERNMFSHLLMLYGLSSVELLMMVTFAFMISTIFRSSSLAIGLALFLMFTGSQLVHVLSQYEWVKYILFANTYLAQYIEGTPLVEGMTMTFSIVMLAIYFIFFNVLSWVIFQKRDVAA</sequence>
<keyword evidence="1" id="KW-0472">Membrane</keyword>
<feature type="transmembrane region" description="Helical" evidence="1">
    <location>
        <begin position="154"/>
        <end position="182"/>
    </location>
</feature>
<feature type="transmembrane region" description="Helical" evidence="1">
    <location>
        <begin position="112"/>
        <end position="133"/>
    </location>
</feature>
<evidence type="ECO:0000313" key="3">
    <source>
        <dbReference type="Proteomes" id="UP000180175"/>
    </source>
</evidence>
<dbReference type="AlphaFoldDB" id="A0A7S7L5I7"/>
<keyword evidence="1" id="KW-0812">Transmembrane</keyword>
<dbReference type="PANTHER" id="PTHR37305:SF1">
    <property type="entry name" value="MEMBRANE PROTEIN"/>
    <property type="match status" value="1"/>
</dbReference>
<dbReference type="GO" id="GO:0005886">
    <property type="term" value="C:plasma membrane"/>
    <property type="evidence" value="ECO:0007669"/>
    <property type="project" value="UniProtKB-SubCell"/>
</dbReference>